<dbReference type="AlphaFoldDB" id="A0A4R2TLN9"/>
<comment type="similarity">
    <text evidence="2">Belongs to the GerABKC lipoprotein family.</text>
</comment>
<proteinExistence type="inferred from homology"/>
<evidence type="ECO:0000256" key="3">
    <source>
        <dbReference type="ARBA" id="ARBA00022544"/>
    </source>
</evidence>
<protein>
    <submittedName>
        <fullName evidence="10">Ger(X)C family germination protein</fullName>
    </submittedName>
</protein>
<dbReference type="NCBIfam" id="TIGR02887">
    <property type="entry name" value="spore_ger_x_C"/>
    <property type="match status" value="1"/>
</dbReference>
<evidence type="ECO:0000256" key="7">
    <source>
        <dbReference type="ARBA" id="ARBA00023288"/>
    </source>
</evidence>
<evidence type="ECO:0000259" key="8">
    <source>
        <dbReference type="Pfam" id="PF05504"/>
    </source>
</evidence>
<name>A0A4R2TLN9_9FIRM</name>
<dbReference type="PROSITE" id="PS51257">
    <property type="entry name" value="PROKAR_LIPOPROTEIN"/>
    <property type="match status" value="1"/>
</dbReference>
<dbReference type="InterPro" id="IPR038501">
    <property type="entry name" value="Spore_GerAC_C_sf"/>
</dbReference>
<keyword evidence="5" id="KW-0472">Membrane</keyword>
<dbReference type="RefSeq" id="WP_132847965.1">
    <property type="nucleotide sequence ID" value="NZ_CP058648.1"/>
</dbReference>
<dbReference type="InterPro" id="IPR057336">
    <property type="entry name" value="GerAC_N"/>
</dbReference>
<evidence type="ECO:0000256" key="4">
    <source>
        <dbReference type="ARBA" id="ARBA00022729"/>
    </source>
</evidence>
<evidence type="ECO:0000256" key="1">
    <source>
        <dbReference type="ARBA" id="ARBA00004635"/>
    </source>
</evidence>
<evidence type="ECO:0000256" key="6">
    <source>
        <dbReference type="ARBA" id="ARBA00023139"/>
    </source>
</evidence>
<keyword evidence="6" id="KW-0564">Palmitate</keyword>
<dbReference type="Gene3D" id="3.30.300.210">
    <property type="entry name" value="Nutrient germinant receptor protein C, domain 3"/>
    <property type="match status" value="1"/>
</dbReference>
<dbReference type="InterPro" id="IPR008844">
    <property type="entry name" value="Spore_GerAC-like"/>
</dbReference>
<sequence>MLKVRLTILLIIVTIILTGCFNYRDLNRAIFVTMLVIDIDDQDNIVVYAEAFHSYRSNKNNTEQGQRLVFHATGPSLFGTIRKLNVASRYKIDYSQCKMYVFTEKAAKNGIADFLDFLIRDQEFLIRAFLAVYLGPPEELLTAEIKQDEYIGIYLYELFQDSLLSSILVNYRFSDNVNTRLMGKHIDKMNAIKIEQETVDQFVSAQGAAVFENDIMVDMLTLDETIYCNFLYDRIQSGAIEIQHPQHEDKTLTLEIRKSKTKSKMDYDGRRILMKVNIDTDVVIADAQSGLDWNKETIEKIEHLAAVKIKDGTEALFAKFKEKGIDLLDVKHDVDIRYPKSNVENPIMITNLTSEVKVHIKGSTYIRGSR</sequence>
<keyword evidence="4" id="KW-0732">Signal</keyword>
<evidence type="ECO:0000313" key="10">
    <source>
        <dbReference type="EMBL" id="TCQ03756.1"/>
    </source>
</evidence>
<comment type="caution">
    <text evidence="10">The sequence shown here is derived from an EMBL/GenBank/DDBJ whole genome shotgun (WGS) entry which is preliminary data.</text>
</comment>
<dbReference type="InterPro" id="IPR046953">
    <property type="entry name" value="Spore_GerAC-like_C"/>
</dbReference>
<dbReference type="Pfam" id="PF25198">
    <property type="entry name" value="Spore_GerAC_N"/>
    <property type="match status" value="1"/>
</dbReference>
<evidence type="ECO:0000313" key="11">
    <source>
        <dbReference type="Proteomes" id="UP000295504"/>
    </source>
</evidence>
<feature type="domain" description="Spore germination protein N-terminal" evidence="9">
    <location>
        <begin position="22"/>
        <end position="175"/>
    </location>
</feature>
<organism evidence="10 11">
    <name type="scientific">Serpentinicella alkaliphila</name>
    <dbReference type="NCBI Taxonomy" id="1734049"/>
    <lineage>
        <taxon>Bacteria</taxon>
        <taxon>Bacillati</taxon>
        <taxon>Bacillota</taxon>
        <taxon>Clostridia</taxon>
        <taxon>Peptostreptococcales</taxon>
        <taxon>Natronincolaceae</taxon>
        <taxon>Serpentinicella</taxon>
    </lineage>
</organism>
<keyword evidence="11" id="KW-1185">Reference proteome</keyword>
<evidence type="ECO:0000259" key="9">
    <source>
        <dbReference type="Pfam" id="PF25198"/>
    </source>
</evidence>
<dbReference type="GO" id="GO:0016020">
    <property type="term" value="C:membrane"/>
    <property type="evidence" value="ECO:0007669"/>
    <property type="project" value="UniProtKB-SubCell"/>
</dbReference>
<accession>A0A4R2TLN9</accession>
<dbReference type="OrthoDB" id="1880153at2"/>
<dbReference type="GO" id="GO:0009847">
    <property type="term" value="P:spore germination"/>
    <property type="evidence" value="ECO:0007669"/>
    <property type="project" value="InterPro"/>
</dbReference>
<evidence type="ECO:0000256" key="5">
    <source>
        <dbReference type="ARBA" id="ARBA00023136"/>
    </source>
</evidence>
<dbReference type="Proteomes" id="UP000295504">
    <property type="component" value="Unassembled WGS sequence"/>
</dbReference>
<keyword evidence="3" id="KW-0309">Germination</keyword>
<reference evidence="10 11" key="1">
    <citation type="submission" date="2019-03" db="EMBL/GenBank/DDBJ databases">
        <title>Genomic Encyclopedia of Type Strains, Phase IV (KMG-IV): sequencing the most valuable type-strain genomes for metagenomic binning, comparative biology and taxonomic classification.</title>
        <authorList>
            <person name="Goeker M."/>
        </authorList>
    </citation>
    <scope>NUCLEOTIDE SEQUENCE [LARGE SCALE GENOMIC DNA]</scope>
    <source>
        <strain evidence="10 11">DSM 100013</strain>
    </source>
</reference>
<feature type="domain" description="Spore germination GerAC-like C-terminal" evidence="8">
    <location>
        <begin position="206"/>
        <end position="363"/>
    </location>
</feature>
<gene>
    <name evidence="10" type="ORF">EDD79_100874</name>
</gene>
<comment type="subcellular location">
    <subcellularLocation>
        <location evidence="1">Membrane</location>
        <topology evidence="1">Lipid-anchor</topology>
    </subcellularLocation>
</comment>
<dbReference type="EMBL" id="SLYC01000008">
    <property type="protein sequence ID" value="TCQ03756.1"/>
    <property type="molecule type" value="Genomic_DNA"/>
</dbReference>
<dbReference type="PANTHER" id="PTHR35789">
    <property type="entry name" value="SPORE GERMINATION PROTEIN B3"/>
    <property type="match status" value="1"/>
</dbReference>
<dbReference type="Pfam" id="PF05504">
    <property type="entry name" value="Spore_GerAC"/>
    <property type="match status" value="1"/>
</dbReference>
<dbReference type="PANTHER" id="PTHR35789:SF1">
    <property type="entry name" value="SPORE GERMINATION PROTEIN B3"/>
    <property type="match status" value="1"/>
</dbReference>
<evidence type="ECO:0000256" key="2">
    <source>
        <dbReference type="ARBA" id="ARBA00007886"/>
    </source>
</evidence>
<keyword evidence="7" id="KW-0449">Lipoprotein</keyword>